<evidence type="ECO:0000313" key="9">
    <source>
        <dbReference type="Proteomes" id="UP000004810"/>
    </source>
</evidence>
<dbReference type="GO" id="GO:1990573">
    <property type="term" value="P:potassium ion import across plasma membrane"/>
    <property type="evidence" value="ECO:0007669"/>
    <property type="project" value="TreeGrafter"/>
</dbReference>
<dbReference type="Gene3D" id="3.40.50.1000">
    <property type="entry name" value="HAD superfamily/HAD-like"/>
    <property type="match status" value="1"/>
</dbReference>
<dbReference type="EMBL" id="ADBV01013515">
    <property type="protein sequence ID" value="EJW73736.1"/>
    <property type="molecule type" value="Genomic_DNA"/>
</dbReference>
<dbReference type="Proteomes" id="UP000004810">
    <property type="component" value="Unassembled WGS sequence"/>
</dbReference>
<dbReference type="InterPro" id="IPR036412">
    <property type="entry name" value="HAD-like_sf"/>
</dbReference>
<organism evidence="8 9">
    <name type="scientific">Wuchereria bancrofti</name>
    <dbReference type="NCBI Taxonomy" id="6293"/>
    <lineage>
        <taxon>Eukaryota</taxon>
        <taxon>Metazoa</taxon>
        <taxon>Ecdysozoa</taxon>
        <taxon>Nematoda</taxon>
        <taxon>Chromadorea</taxon>
        <taxon>Rhabditida</taxon>
        <taxon>Spirurina</taxon>
        <taxon>Spiruromorpha</taxon>
        <taxon>Filarioidea</taxon>
        <taxon>Onchocercidae</taxon>
        <taxon>Wuchereria</taxon>
    </lineage>
</organism>
<feature type="domain" description="Cation-transporting P-type ATPase C-terminal" evidence="7">
    <location>
        <begin position="66"/>
        <end position="187"/>
    </location>
</feature>
<proteinExistence type="predicted"/>
<keyword evidence="3 6" id="KW-0812">Transmembrane</keyword>
<gene>
    <name evidence="8" type="ORF">WUBG_15353</name>
</gene>
<feature type="transmembrane region" description="Helical" evidence="6">
    <location>
        <begin position="115"/>
        <end position="141"/>
    </location>
</feature>
<protein>
    <recommendedName>
        <fullName evidence="7">Cation-transporting P-type ATPase C-terminal domain-containing protein</fullName>
    </recommendedName>
</protein>
<dbReference type="InterPro" id="IPR006068">
    <property type="entry name" value="ATPase_P-typ_cation-transptr_C"/>
</dbReference>
<dbReference type="SUPFAM" id="SSF56784">
    <property type="entry name" value="HAD-like"/>
    <property type="match status" value="1"/>
</dbReference>
<reference evidence="9" key="1">
    <citation type="submission" date="2012-08" db="EMBL/GenBank/DDBJ databases">
        <title>The Genome Sequence of Wuchereria bancrofti.</title>
        <authorList>
            <person name="Nutman T.B."/>
            <person name="Fink D.L."/>
            <person name="Russ C."/>
            <person name="Young S."/>
            <person name="Zeng Q."/>
            <person name="Koehrsen M."/>
            <person name="Alvarado L."/>
            <person name="Berlin A."/>
            <person name="Chapman S.B."/>
            <person name="Chen Z."/>
            <person name="Freedman E."/>
            <person name="Gellesch M."/>
            <person name="Goldberg J."/>
            <person name="Griggs A."/>
            <person name="Gujja S."/>
            <person name="Heilman E.R."/>
            <person name="Heiman D."/>
            <person name="Hepburn T."/>
            <person name="Howarth C."/>
            <person name="Jen D."/>
            <person name="Larson L."/>
            <person name="Lewis B."/>
            <person name="Mehta T."/>
            <person name="Park D."/>
            <person name="Pearson M."/>
            <person name="Roberts A."/>
            <person name="Saif S."/>
            <person name="Shea T."/>
            <person name="Shenoy N."/>
            <person name="Sisk P."/>
            <person name="Stolte C."/>
            <person name="Sykes S."/>
            <person name="Walk T."/>
            <person name="White J."/>
            <person name="Yandava C."/>
            <person name="Haas B."/>
            <person name="Henn M.R."/>
            <person name="Nusbaum C."/>
            <person name="Birren B."/>
        </authorList>
    </citation>
    <scope>NUCLEOTIDE SEQUENCE [LARGE SCALE GENOMIC DNA]</scope>
    <source>
        <strain evidence="9">NA</strain>
    </source>
</reference>
<sequence length="192" mass="21060">MGVTGSDIAKQAADIILTDDNFASIVKGIEEGRLLFDNLRLSIAYTLAHLWPEIFPVVLQFTLGLPLGLSALQILSIDLASELPPSISLAYQSPESDIMRIPPRHRNDRLVSRPLLIYSYAFTGTIITVGCIVSFFCLSVINGEDVLTPSEQIYIKGQAAAAWQITLVVSQVFHLYMCTTRGASFFAMLPPI</sequence>
<dbReference type="Gene3D" id="1.20.1110.10">
    <property type="entry name" value="Calcium-transporting ATPase, transmembrane domain"/>
    <property type="match status" value="1"/>
</dbReference>
<dbReference type="PANTHER" id="PTHR43294:SF21">
    <property type="entry name" value="CATION TRANSPORTING ATPASE"/>
    <property type="match status" value="1"/>
</dbReference>
<dbReference type="PANTHER" id="PTHR43294">
    <property type="entry name" value="SODIUM/POTASSIUM-TRANSPORTING ATPASE SUBUNIT ALPHA"/>
    <property type="match status" value="1"/>
</dbReference>
<dbReference type="GO" id="GO:0006883">
    <property type="term" value="P:intracellular sodium ion homeostasis"/>
    <property type="evidence" value="ECO:0007669"/>
    <property type="project" value="TreeGrafter"/>
</dbReference>
<evidence type="ECO:0000256" key="3">
    <source>
        <dbReference type="ARBA" id="ARBA00022692"/>
    </source>
</evidence>
<evidence type="ECO:0000313" key="8">
    <source>
        <dbReference type="EMBL" id="EJW73736.1"/>
    </source>
</evidence>
<evidence type="ECO:0000256" key="2">
    <source>
        <dbReference type="ARBA" id="ARBA00022475"/>
    </source>
</evidence>
<evidence type="ECO:0000256" key="5">
    <source>
        <dbReference type="ARBA" id="ARBA00023136"/>
    </source>
</evidence>
<keyword evidence="5 6" id="KW-0472">Membrane</keyword>
<dbReference type="InterPro" id="IPR050510">
    <property type="entry name" value="Cation_transp_ATPase_P-type"/>
</dbReference>
<comment type="subcellular location">
    <subcellularLocation>
        <location evidence="1">Cell membrane</location>
        <topology evidence="1">Multi-pass membrane protein</topology>
    </subcellularLocation>
</comment>
<dbReference type="InterPro" id="IPR023214">
    <property type="entry name" value="HAD_sf"/>
</dbReference>
<dbReference type="AlphaFoldDB" id="J9DVI5"/>
<dbReference type="InterPro" id="IPR023298">
    <property type="entry name" value="ATPase_P-typ_TM_dom_sf"/>
</dbReference>
<dbReference type="GO" id="GO:0030007">
    <property type="term" value="P:intracellular potassium ion homeostasis"/>
    <property type="evidence" value="ECO:0007669"/>
    <property type="project" value="TreeGrafter"/>
</dbReference>
<evidence type="ECO:0000256" key="4">
    <source>
        <dbReference type="ARBA" id="ARBA00022989"/>
    </source>
</evidence>
<keyword evidence="2" id="KW-1003">Cell membrane</keyword>
<keyword evidence="4 6" id="KW-1133">Transmembrane helix</keyword>
<accession>J9DVI5</accession>
<dbReference type="Pfam" id="PF00689">
    <property type="entry name" value="Cation_ATPase_C"/>
    <property type="match status" value="1"/>
</dbReference>
<dbReference type="GO" id="GO:0036376">
    <property type="term" value="P:sodium ion export across plasma membrane"/>
    <property type="evidence" value="ECO:0007669"/>
    <property type="project" value="TreeGrafter"/>
</dbReference>
<evidence type="ECO:0000256" key="1">
    <source>
        <dbReference type="ARBA" id="ARBA00004651"/>
    </source>
</evidence>
<dbReference type="GO" id="GO:0005391">
    <property type="term" value="F:P-type sodium:potassium-exchanging transporter activity"/>
    <property type="evidence" value="ECO:0007669"/>
    <property type="project" value="TreeGrafter"/>
</dbReference>
<evidence type="ECO:0000259" key="7">
    <source>
        <dbReference type="Pfam" id="PF00689"/>
    </source>
</evidence>
<name>J9DVI5_WUCBA</name>
<dbReference type="GO" id="GO:0005886">
    <property type="term" value="C:plasma membrane"/>
    <property type="evidence" value="ECO:0007669"/>
    <property type="project" value="UniProtKB-SubCell"/>
</dbReference>
<dbReference type="GO" id="GO:1902600">
    <property type="term" value="P:proton transmembrane transport"/>
    <property type="evidence" value="ECO:0007669"/>
    <property type="project" value="TreeGrafter"/>
</dbReference>
<comment type="caution">
    <text evidence="8">The sequence shown here is derived from an EMBL/GenBank/DDBJ whole genome shotgun (WGS) entry which is preliminary data.</text>
</comment>
<dbReference type="SUPFAM" id="SSF81665">
    <property type="entry name" value="Calcium ATPase, transmembrane domain M"/>
    <property type="match status" value="1"/>
</dbReference>
<evidence type="ECO:0000256" key="6">
    <source>
        <dbReference type="SAM" id="Phobius"/>
    </source>
</evidence>